<dbReference type="InterPro" id="IPR002048">
    <property type="entry name" value="EF_hand_dom"/>
</dbReference>
<keyword evidence="6" id="KW-1185">Reference proteome</keyword>
<dbReference type="PROSITE" id="PS50222">
    <property type="entry name" value="EF_HAND_2"/>
    <property type="match status" value="3"/>
</dbReference>
<dbReference type="EMBL" id="JBBNAF010000006">
    <property type="protein sequence ID" value="KAK9136411.1"/>
    <property type="molecule type" value="Genomic_DNA"/>
</dbReference>
<dbReference type="Pfam" id="PF13499">
    <property type="entry name" value="EF-hand_7"/>
    <property type="match status" value="1"/>
</dbReference>
<proteinExistence type="predicted"/>
<dbReference type="FunFam" id="1.10.238.10:FF:000001">
    <property type="entry name" value="Calmodulin 1"/>
    <property type="match status" value="1"/>
</dbReference>
<dbReference type="GO" id="GO:0005509">
    <property type="term" value="F:calcium ion binding"/>
    <property type="evidence" value="ECO:0007669"/>
    <property type="project" value="InterPro"/>
</dbReference>
<feature type="domain" description="EF-hand" evidence="4">
    <location>
        <begin position="79"/>
        <end position="114"/>
    </location>
</feature>
<dbReference type="PANTHER" id="PTHR10891">
    <property type="entry name" value="EF-HAND CALCIUM-BINDING DOMAIN CONTAINING PROTEIN"/>
    <property type="match status" value="1"/>
</dbReference>
<keyword evidence="3" id="KW-0106">Calcium</keyword>
<dbReference type="InterPro" id="IPR011992">
    <property type="entry name" value="EF-hand-dom_pair"/>
</dbReference>
<evidence type="ECO:0000259" key="4">
    <source>
        <dbReference type="PROSITE" id="PS50222"/>
    </source>
</evidence>
<reference evidence="5 6" key="1">
    <citation type="submission" date="2024-01" db="EMBL/GenBank/DDBJ databases">
        <title>Genome assemblies of Stephania.</title>
        <authorList>
            <person name="Yang L."/>
        </authorList>
    </citation>
    <scope>NUCLEOTIDE SEQUENCE [LARGE SCALE GENOMIC DNA]</scope>
    <source>
        <strain evidence="5">YNDBR</strain>
        <tissue evidence="5">Leaf</tissue>
    </source>
</reference>
<feature type="domain" description="EF-hand" evidence="4">
    <location>
        <begin position="43"/>
        <end position="78"/>
    </location>
</feature>
<name>A0AAP0JMS2_9MAGN</name>
<keyword evidence="1" id="KW-0479">Metal-binding</keyword>
<dbReference type="SUPFAM" id="SSF47473">
    <property type="entry name" value="EF-hand"/>
    <property type="match status" value="1"/>
</dbReference>
<dbReference type="SMART" id="SM00054">
    <property type="entry name" value="EFh"/>
    <property type="match status" value="4"/>
</dbReference>
<dbReference type="Pfam" id="PF13833">
    <property type="entry name" value="EF-hand_8"/>
    <property type="match status" value="1"/>
</dbReference>
<accession>A0AAP0JMS2</accession>
<evidence type="ECO:0000256" key="3">
    <source>
        <dbReference type="ARBA" id="ARBA00022837"/>
    </source>
</evidence>
<dbReference type="PROSITE" id="PS00018">
    <property type="entry name" value="EF_HAND_1"/>
    <property type="match status" value="3"/>
</dbReference>
<organism evidence="5 6">
    <name type="scientific">Stephania yunnanensis</name>
    <dbReference type="NCBI Taxonomy" id="152371"/>
    <lineage>
        <taxon>Eukaryota</taxon>
        <taxon>Viridiplantae</taxon>
        <taxon>Streptophyta</taxon>
        <taxon>Embryophyta</taxon>
        <taxon>Tracheophyta</taxon>
        <taxon>Spermatophyta</taxon>
        <taxon>Magnoliopsida</taxon>
        <taxon>Ranunculales</taxon>
        <taxon>Menispermaceae</taxon>
        <taxon>Menispermoideae</taxon>
        <taxon>Cissampelideae</taxon>
        <taxon>Stephania</taxon>
    </lineage>
</organism>
<dbReference type="Proteomes" id="UP001420932">
    <property type="component" value="Unassembled WGS sequence"/>
</dbReference>
<evidence type="ECO:0000313" key="6">
    <source>
        <dbReference type="Proteomes" id="UP001420932"/>
    </source>
</evidence>
<evidence type="ECO:0000256" key="2">
    <source>
        <dbReference type="ARBA" id="ARBA00022737"/>
    </source>
</evidence>
<dbReference type="CDD" id="cd00051">
    <property type="entry name" value="EFh"/>
    <property type="match status" value="2"/>
</dbReference>
<sequence>MKPRTMSTPKSKWAFNKPFKTLTLKNRKPITQNTKPTSETSQKDLLLLHQVFNYFDGDKDGKISIAELQSCIQSIGDTMTHEEAKWVVADFDGDGDGMLDIEDFTRLMSERESKDDEIDDDLKRAFEMFEAEKGSGCITPKSLQRALNRLGESKSCEECAAMIRAFDLDHNGVLDFQEFHQMMA</sequence>
<protein>
    <recommendedName>
        <fullName evidence="4">EF-hand domain-containing protein</fullName>
    </recommendedName>
</protein>
<feature type="domain" description="EF-hand" evidence="4">
    <location>
        <begin position="154"/>
        <end position="184"/>
    </location>
</feature>
<dbReference type="InterPro" id="IPR018247">
    <property type="entry name" value="EF_Hand_1_Ca_BS"/>
</dbReference>
<evidence type="ECO:0000313" key="5">
    <source>
        <dbReference type="EMBL" id="KAK9136411.1"/>
    </source>
</evidence>
<comment type="caution">
    <text evidence="5">The sequence shown here is derived from an EMBL/GenBank/DDBJ whole genome shotgun (WGS) entry which is preliminary data.</text>
</comment>
<dbReference type="Gene3D" id="1.10.238.10">
    <property type="entry name" value="EF-hand"/>
    <property type="match status" value="2"/>
</dbReference>
<dbReference type="InterPro" id="IPR039647">
    <property type="entry name" value="EF_hand_pair_protein_CML-like"/>
</dbReference>
<gene>
    <name evidence="5" type="ORF">Syun_015741</name>
</gene>
<dbReference type="AlphaFoldDB" id="A0AAP0JMS2"/>
<evidence type="ECO:0000256" key="1">
    <source>
        <dbReference type="ARBA" id="ARBA00022723"/>
    </source>
</evidence>
<keyword evidence="2" id="KW-0677">Repeat</keyword>